<dbReference type="RefSeq" id="WP_338785860.1">
    <property type="nucleotide sequence ID" value="NZ_CP147403.1"/>
</dbReference>
<dbReference type="SUPFAM" id="SSF50891">
    <property type="entry name" value="Cyclophilin-like"/>
    <property type="match status" value="1"/>
</dbReference>
<accession>A0ABZ2MME9</accession>
<feature type="domain" description="Cyclophilin-like" evidence="2">
    <location>
        <begin position="77"/>
        <end position="187"/>
    </location>
</feature>
<organism evidence="3 4">
    <name type="scientific">Metabacillus rhizosphaerae</name>
    <dbReference type="NCBI Taxonomy" id="3117747"/>
    <lineage>
        <taxon>Bacteria</taxon>
        <taxon>Bacillati</taxon>
        <taxon>Bacillota</taxon>
        <taxon>Bacilli</taxon>
        <taxon>Bacillales</taxon>
        <taxon>Bacillaceae</taxon>
        <taxon>Metabacillus</taxon>
    </lineage>
</organism>
<evidence type="ECO:0000313" key="4">
    <source>
        <dbReference type="Proteomes" id="UP001368328"/>
    </source>
</evidence>
<dbReference type="Gene3D" id="2.40.100.20">
    <property type="match status" value="1"/>
</dbReference>
<dbReference type="PROSITE" id="PS51257">
    <property type="entry name" value="PROKAR_LIPOPROTEIN"/>
    <property type="match status" value="1"/>
</dbReference>
<name>A0ABZ2MME9_9BACI</name>
<dbReference type="InterPro" id="IPR029000">
    <property type="entry name" value="Cyclophilin-like_dom_sf"/>
</dbReference>
<reference evidence="3 4" key="1">
    <citation type="submission" date="2024-02" db="EMBL/GenBank/DDBJ databases">
        <title>Seven novel Bacillus-like species.</title>
        <authorList>
            <person name="Liu G."/>
        </authorList>
    </citation>
    <scope>NUCLEOTIDE SEQUENCE [LARGE SCALE GENOMIC DNA]</scope>
    <source>
        <strain evidence="3 4">FJAT-53654</strain>
    </source>
</reference>
<evidence type="ECO:0000256" key="1">
    <source>
        <dbReference type="SAM" id="MobiDB-lite"/>
    </source>
</evidence>
<dbReference type="EMBL" id="CP147403">
    <property type="protein sequence ID" value="WXB86514.1"/>
    <property type="molecule type" value="Genomic_DNA"/>
</dbReference>
<protein>
    <submittedName>
        <fullName evidence="3">Cyclophilin-like fold protein</fullName>
    </submittedName>
</protein>
<sequence length="190" mass="20995">MGKGFIFTLLFILGILTFLTACGSSNNGRENNDDVTSNKNSSGEQIDKIDEQEKQNIKDSTIDNGGLVIMEDVKVKLTFNNEEVIVNMYDNSASRDFLAQLPLTITLEDYVGKEKISILQKRLSTDNVQSGNQPKKGDFAYFSPWGNLAIFYNGFGDATNDLIILGNIESGKEKLASMSGDFTVQIEEIN</sequence>
<proteinExistence type="predicted"/>
<gene>
    <name evidence="3" type="ORF">WCV66_14695</name>
</gene>
<feature type="region of interest" description="Disordered" evidence="1">
    <location>
        <begin position="27"/>
        <end position="47"/>
    </location>
</feature>
<feature type="compositionally biased region" description="Polar residues" evidence="1">
    <location>
        <begin position="27"/>
        <end position="44"/>
    </location>
</feature>
<dbReference type="Proteomes" id="UP001368328">
    <property type="component" value="Chromosome"/>
</dbReference>
<dbReference type="InterPro" id="IPR041183">
    <property type="entry name" value="Cyclophilin-like"/>
</dbReference>
<keyword evidence="4" id="KW-1185">Reference proteome</keyword>
<evidence type="ECO:0000313" key="3">
    <source>
        <dbReference type="EMBL" id="WXB86514.1"/>
    </source>
</evidence>
<evidence type="ECO:0000259" key="2">
    <source>
        <dbReference type="Pfam" id="PF18050"/>
    </source>
</evidence>
<dbReference type="Pfam" id="PF18050">
    <property type="entry name" value="Cyclophil_like2"/>
    <property type="match status" value="1"/>
</dbReference>